<dbReference type="PRINTS" id="PR00039">
    <property type="entry name" value="HTHLYSR"/>
</dbReference>
<gene>
    <name evidence="6" type="ORF">GCM10023090_22350</name>
</gene>
<dbReference type="SUPFAM" id="SSF53850">
    <property type="entry name" value="Periplasmic binding protein-like II"/>
    <property type="match status" value="1"/>
</dbReference>
<evidence type="ECO:0000256" key="1">
    <source>
        <dbReference type="ARBA" id="ARBA00009437"/>
    </source>
</evidence>
<sequence length="324" mass="35152">MNSDFDWSLIRSFLAVLDHGSLLAAARALSTSQPTVGRHVAALEQQLGGALFERTGRGLVPTALALRLAESGRAMEAAAHQLARSLAGARTGVEGTVRITASQPVACVLLPPVLARLRAQWPQVQIELVSSNEVSNLLRREADIALRMLRPEQTGLVARKIAEVTICACAHRDYLRRSGTPRTPQELLGHALVGHDRQPDIQRGFAAMGYAVQPERFGFRTDDLMAYWAAVRAGLGIGFVAEYLVRTDPQVQPVLPQLPLPRLPIWLTVHREIRSNPGIRAVYDFLAEQVPTALAADAGAAVAPASRMRRTQAVTSSTDRSSMV</sequence>
<protein>
    <submittedName>
        <fullName evidence="6">LysR family transcriptional regulator</fullName>
    </submittedName>
</protein>
<dbReference type="Pfam" id="PF03466">
    <property type="entry name" value="LysR_substrate"/>
    <property type="match status" value="1"/>
</dbReference>
<comment type="similarity">
    <text evidence="1">Belongs to the LysR transcriptional regulatory family.</text>
</comment>
<dbReference type="Gene3D" id="3.40.190.290">
    <property type="match status" value="1"/>
</dbReference>
<name>A0ABP8LCJ3_9BURK</name>
<proteinExistence type="inferred from homology"/>
<dbReference type="Proteomes" id="UP001501788">
    <property type="component" value="Unassembled WGS sequence"/>
</dbReference>
<evidence type="ECO:0000313" key="6">
    <source>
        <dbReference type="EMBL" id="GAA4426389.1"/>
    </source>
</evidence>
<keyword evidence="3" id="KW-0238">DNA-binding</keyword>
<evidence type="ECO:0000256" key="4">
    <source>
        <dbReference type="ARBA" id="ARBA00023163"/>
    </source>
</evidence>
<organism evidence="6 7">
    <name type="scientific">Acidovorax lacteus</name>
    <dbReference type="NCBI Taxonomy" id="1924988"/>
    <lineage>
        <taxon>Bacteria</taxon>
        <taxon>Pseudomonadati</taxon>
        <taxon>Pseudomonadota</taxon>
        <taxon>Betaproteobacteria</taxon>
        <taxon>Burkholderiales</taxon>
        <taxon>Comamonadaceae</taxon>
        <taxon>Acidovorax</taxon>
    </lineage>
</organism>
<dbReference type="InterPro" id="IPR000847">
    <property type="entry name" value="LysR_HTH_N"/>
</dbReference>
<dbReference type="RefSeq" id="WP_345064865.1">
    <property type="nucleotide sequence ID" value="NZ_BAABEX010000024.1"/>
</dbReference>
<dbReference type="Pfam" id="PF00126">
    <property type="entry name" value="HTH_1"/>
    <property type="match status" value="1"/>
</dbReference>
<dbReference type="InterPro" id="IPR036390">
    <property type="entry name" value="WH_DNA-bd_sf"/>
</dbReference>
<feature type="domain" description="HTH lysR-type" evidence="5">
    <location>
        <begin position="5"/>
        <end position="62"/>
    </location>
</feature>
<dbReference type="PANTHER" id="PTHR30537:SF3">
    <property type="entry name" value="TRANSCRIPTIONAL REGULATORY PROTEIN"/>
    <property type="match status" value="1"/>
</dbReference>
<dbReference type="InterPro" id="IPR036388">
    <property type="entry name" value="WH-like_DNA-bd_sf"/>
</dbReference>
<dbReference type="PROSITE" id="PS50931">
    <property type="entry name" value="HTH_LYSR"/>
    <property type="match status" value="1"/>
</dbReference>
<reference evidence="7" key="1">
    <citation type="journal article" date="2019" name="Int. J. Syst. Evol. Microbiol.">
        <title>The Global Catalogue of Microorganisms (GCM) 10K type strain sequencing project: providing services to taxonomists for standard genome sequencing and annotation.</title>
        <authorList>
            <consortium name="The Broad Institute Genomics Platform"/>
            <consortium name="The Broad Institute Genome Sequencing Center for Infectious Disease"/>
            <person name="Wu L."/>
            <person name="Ma J."/>
        </authorList>
    </citation>
    <scope>NUCLEOTIDE SEQUENCE [LARGE SCALE GENOMIC DNA]</scope>
    <source>
        <strain evidence="7">JCM 31890</strain>
    </source>
</reference>
<keyword evidence="4" id="KW-0804">Transcription</keyword>
<evidence type="ECO:0000256" key="3">
    <source>
        <dbReference type="ARBA" id="ARBA00023125"/>
    </source>
</evidence>
<dbReference type="SUPFAM" id="SSF46785">
    <property type="entry name" value="Winged helix' DNA-binding domain"/>
    <property type="match status" value="1"/>
</dbReference>
<evidence type="ECO:0000256" key="2">
    <source>
        <dbReference type="ARBA" id="ARBA00023015"/>
    </source>
</evidence>
<dbReference type="PANTHER" id="PTHR30537">
    <property type="entry name" value="HTH-TYPE TRANSCRIPTIONAL REGULATOR"/>
    <property type="match status" value="1"/>
</dbReference>
<evidence type="ECO:0000259" key="5">
    <source>
        <dbReference type="PROSITE" id="PS50931"/>
    </source>
</evidence>
<dbReference type="EMBL" id="BAABEX010000024">
    <property type="protein sequence ID" value="GAA4426389.1"/>
    <property type="molecule type" value="Genomic_DNA"/>
</dbReference>
<keyword evidence="2" id="KW-0805">Transcription regulation</keyword>
<dbReference type="InterPro" id="IPR005119">
    <property type="entry name" value="LysR_subst-bd"/>
</dbReference>
<accession>A0ABP8LCJ3</accession>
<dbReference type="InterPro" id="IPR058163">
    <property type="entry name" value="LysR-type_TF_proteobact-type"/>
</dbReference>
<dbReference type="Gene3D" id="1.10.10.10">
    <property type="entry name" value="Winged helix-like DNA-binding domain superfamily/Winged helix DNA-binding domain"/>
    <property type="match status" value="1"/>
</dbReference>
<comment type="caution">
    <text evidence="6">The sequence shown here is derived from an EMBL/GenBank/DDBJ whole genome shotgun (WGS) entry which is preliminary data.</text>
</comment>
<keyword evidence="7" id="KW-1185">Reference proteome</keyword>
<evidence type="ECO:0000313" key="7">
    <source>
        <dbReference type="Proteomes" id="UP001501788"/>
    </source>
</evidence>